<feature type="compositionally biased region" description="Polar residues" evidence="1">
    <location>
        <begin position="27"/>
        <end position="43"/>
    </location>
</feature>
<comment type="caution">
    <text evidence="2">The sequence shown here is derived from an EMBL/GenBank/DDBJ whole genome shotgun (WGS) entry which is preliminary data.</text>
</comment>
<name>A0A9W9ZFG6_9CNID</name>
<gene>
    <name evidence="2" type="ORF">OS493_007054</name>
</gene>
<dbReference type="AlphaFoldDB" id="A0A9W9ZFG6"/>
<dbReference type="EMBL" id="MU826352">
    <property type="protein sequence ID" value="KAJ7380687.1"/>
    <property type="molecule type" value="Genomic_DNA"/>
</dbReference>
<feature type="region of interest" description="Disordered" evidence="1">
    <location>
        <begin position="1"/>
        <end position="72"/>
    </location>
</feature>
<feature type="compositionally biased region" description="Low complexity" evidence="1">
    <location>
        <begin position="45"/>
        <end position="61"/>
    </location>
</feature>
<keyword evidence="3" id="KW-1185">Reference proteome</keyword>
<evidence type="ECO:0000313" key="3">
    <source>
        <dbReference type="Proteomes" id="UP001163046"/>
    </source>
</evidence>
<evidence type="ECO:0000256" key="1">
    <source>
        <dbReference type="SAM" id="MobiDB-lite"/>
    </source>
</evidence>
<feature type="region of interest" description="Disordered" evidence="1">
    <location>
        <begin position="90"/>
        <end position="110"/>
    </location>
</feature>
<protein>
    <submittedName>
        <fullName evidence="2">Uncharacterized protein</fullName>
    </submittedName>
</protein>
<dbReference type="Proteomes" id="UP001163046">
    <property type="component" value="Unassembled WGS sequence"/>
</dbReference>
<sequence length="150" mass="16467">MSSNQHNGDHSFTKMPQDQGAIDGTEPNLTNNNIHVLLSTNEEGNPLNSSSSQPNHPSQNNHMKKPANSTNLNVTQSSVYTETFNEAISTTGNLRPNMPHPPKETIPENGNGNTDIVLLMDSNGKFIDTGKFSHQQVLIKDIHADYFISN</sequence>
<organism evidence="2 3">
    <name type="scientific">Desmophyllum pertusum</name>
    <dbReference type="NCBI Taxonomy" id="174260"/>
    <lineage>
        <taxon>Eukaryota</taxon>
        <taxon>Metazoa</taxon>
        <taxon>Cnidaria</taxon>
        <taxon>Anthozoa</taxon>
        <taxon>Hexacorallia</taxon>
        <taxon>Scleractinia</taxon>
        <taxon>Caryophylliina</taxon>
        <taxon>Caryophylliidae</taxon>
        <taxon>Desmophyllum</taxon>
    </lineage>
</organism>
<evidence type="ECO:0000313" key="2">
    <source>
        <dbReference type="EMBL" id="KAJ7380687.1"/>
    </source>
</evidence>
<accession>A0A9W9ZFG6</accession>
<proteinExistence type="predicted"/>
<reference evidence="2" key="1">
    <citation type="submission" date="2023-01" db="EMBL/GenBank/DDBJ databases">
        <title>Genome assembly of the deep-sea coral Lophelia pertusa.</title>
        <authorList>
            <person name="Herrera S."/>
            <person name="Cordes E."/>
        </authorList>
    </citation>
    <scope>NUCLEOTIDE SEQUENCE</scope>
    <source>
        <strain evidence="2">USNM1676648</strain>
        <tissue evidence="2">Polyp</tissue>
    </source>
</reference>